<dbReference type="GeneID" id="59336107"/>
<feature type="compositionally biased region" description="Polar residues" evidence="1">
    <location>
        <begin position="83"/>
        <end position="93"/>
    </location>
</feature>
<dbReference type="EMBL" id="JACCJB010000004">
    <property type="protein sequence ID" value="KAF6227982.1"/>
    <property type="molecule type" value="Genomic_DNA"/>
</dbReference>
<sequence>MDDRSIGRTDLVSPISEPNSPDPVLESYFRQQLEQLYADPSQALATNDGTEVDQIRGASVEQVQTEDREEYDFRLFTRPHASGTASVGASNGPQRIAIRSPSPAGGESGFTSAGRPDNYYFAGDTGAELAEQYARAAVSGQDIVEGLKMRWRGMELPWRVTVIKTTKSGNVVGLEHQLQAQTNRRKRSGKKRRVVIRKRVEARAAKEVVARQCRAEKEAAEREKRTQKNREKKIKKRQKDRLKKVTDVQDSA</sequence>
<dbReference type="RefSeq" id="XP_037155916.1">
    <property type="nucleotide sequence ID" value="XM_037298580.1"/>
</dbReference>
<gene>
    <name evidence="2" type="ORF">HO133_007710</name>
</gene>
<dbReference type="Proteomes" id="UP000593566">
    <property type="component" value="Unassembled WGS sequence"/>
</dbReference>
<dbReference type="InterPro" id="IPR018555">
    <property type="entry name" value="C630.06c-like"/>
</dbReference>
<evidence type="ECO:0000313" key="3">
    <source>
        <dbReference type="Proteomes" id="UP000593566"/>
    </source>
</evidence>
<name>A0A8H6CQZ4_9LECA</name>
<feature type="region of interest" description="Disordered" evidence="1">
    <location>
        <begin position="82"/>
        <end position="111"/>
    </location>
</feature>
<accession>A0A8H6CQZ4</accession>
<protein>
    <submittedName>
        <fullName evidence="2">Uncharacterized protein</fullName>
    </submittedName>
</protein>
<dbReference type="AlphaFoldDB" id="A0A8H6CQZ4"/>
<reference evidence="2 3" key="1">
    <citation type="journal article" date="2020" name="Genomics">
        <title>Complete, high-quality genomes from long-read metagenomic sequencing of two wolf lichen thalli reveals enigmatic genome architecture.</title>
        <authorList>
            <person name="McKenzie S.K."/>
            <person name="Walston R.F."/>
            <person name="Allen J.L."/>
        </authorList>
    </citation>
    <scope>NUCLEOTIDE SEQUENCE [LARGE SCALE GENOMIC DNA]</scope>
    <source>
        <strain evidence="2">WasteWater1</strain>
    </source>
</reference>
<proteinExistence type="predicted"/>
<feature type="compositionally biased region" description="Basic and acidic residues" evidence="1">
    <location>
        <begin position="215"/>
        <end position="229"/>
    </location>
</feature>
<keyword evidence="3" id="KW-1185">Reference proteome</keyword>
<feature type="compositionally biased region" description="Basic residues" evidence="1">
    <location>
        <begin position="230"/>
        <end position="242"/>
    </location>
</feature>
<dbReference type="Pfam" id="PF09428">
    <property type="entry name" value="DUF2011"/>
    <property type="match status" value="1"/>
</dbReference>
<evidence type="ECO:0000313" key="2">
    <source>
        <dbReference type="EMBL" id="KAF6227982.1"/>
    </source>
</evidence>
<comment type="caution">
    <text evidence="2">The sequence shown here is derived from an EMBL/GenBank/DDBJ whole genome shotgun (WGS) entry which is preliminary data.</text>
</comment>
<evidence type="ECO:0000256" key="1">
    <source>
        <dbReference type="SAM" id="MobiDB-lite"/>
    </source>
</evidence>
<organism evidence="2 3">
    <name type="scientific">Letharia lupina</name>
    <dbReference type="NCBI Taxonomy" id="560253"/>
    <lineage>
        <taxon>Eukaryota</taxon>
        <taxon>Fungi</taxon>
        <taxon>Dikarya</taxon>
        <taxon>Ascomycota</taxon>
        <taxon>Pezizomycotina</taxon>
        <taxon>Lecanoromycetes</taxon>
        <taxon>OSLEUM clade</taxon>
        <taxon>Lecanoromycetidae</taxon>
        <taxon>Lecanorales</taxon>
        <taxon>Lecanorineae</taxon>
        <taxon>Parmeliaceae</taxon>
        <taxon>Letharia</taxon>
    </lineage>
</organism>
<feature type="region of interest" description="Disordered" evidence="1">
    <location>
        <begin position="215"/>
        <end position="252"/>
    </location>
</feature>
<feature type="compositionally biased region" description="Basic and acidic residues" evidence="1">
    <location>
        <begin position="243"/>
        <end position="252"/>
    </location>
</feature>
<feature type="region of interest" description="Disordered" evidence="1">
    <location>
        <begin position="1"/>
        <end position="23"/>
    </location>
</feature>